<dbReference type="Pfam" id="PF18962">
    <property type="entry name" value="Por_Secre_tail"/>
    <property type="match status" value="1"/>
</dbReference>
<keyword evidence="1 2" id="KW-0732">Signal</keyword>
<feature type="signal peptide" evidence="2">
    <location>
        <begin position="1"/>
        <end position="23"/>
    </location>
</feature>
<protein>
    <submittedName>
        <fullName evidence="4">Putative secreted protein (Por secretion system target)</fullName>
    </submittedName>
</protein>
<reference evidence="4 5" key="1">
    <citation type="submission" date="2018-04" db="EMBL/GenBank/DDBJ databases">
        <title>Genomic Encyclopedia of Archaeal and Bacterial Type Strains, Phase II (KMG-II): from individual species to whole genera.</title>
        <authorList>
            <person name="Goeker M."/>
        </authorList>
    </citation>
    <scope>NUCLEOTIDE SEQUENCE [LARGE SCALE GENOMIC DNA]</scope>
    <source>
        <strain evidence="4 5">DSM 25731</strain>
    </source>
</reference>
<evidence type="ECO:0000256" key="1">
    <source>
        <dbReference type="ARBA" id="ARBA00022729"/>
    </source>
</evidence>
<dbReference type="AlphaFoldDB" id="A0A2T6C6Z5"/>
<proteinExistence type="predicted"/>
<evidence type="ECO:0000313" key="4">
    <source>
        <dbReference type="EMBL" id="PTX64099.1"/>
    </source>
</evidence>
<dbReference type="RefSeq" id="WP_108113442.1">
    <property type="nucleotide sequence ID" value="NZ_QBKT01000001.1"/>
</dbReference>
<evidence type="ECO:0000259" key="3">
    <source>
        <dbReference type="Pfam" id="PF18962"/>
    </source>
</evidence>
<comment type="caution">
    <text evidence="4">The sequence shown here is derived from an EMBL/GenBank/DDBJ whole genome shotgun (WGS) entry which is preliminary data.</text>
</comment>
<name>A0A2T6C6Z5_9FLAO</name>
<evidence type="ECO:0000256" key="2">
    <source>
        <dbReference type="SAM" id="SignalP"/>
    </source>
</evidence>
<organism evidence="4 5">
    <name type="scientific">Kordia periserrulae</name>
    <dbReference type="NCBI Taxonomy" id="701523"/>
    <lineage>
        <taxon>Bacteria</taxon>
        <taxon>Pseudomonadati</taxon>
        <taxon>Bacteroidota</taxon>
        <taxon>Flavobacteriia</taxon>
        <taxon>Flavobacteriales</taxon>
        <taxon>Flavobacteriaceae</taxon>
        <taxon>Kordia</taxon>
    </lineage>
</organism>
<dbReference type="OrthoDB" id="1467228at2"/>
<dbReference type="InterPro" id="IPR026444">
    <property type="entry name" value="Secre_tail"/>
</dbReference>
<dbReference type="NCBIfam" id="TIGR04183">
    <property type="entry name" value="Por_Secre_tail"/>
    <property type="match status" value="1"/>
</dbReference>
<dbReference type="EMBL" id="QBKT01000001">
    <property type="protein sequence ID" value="PTX64099.1"/>
    <property type="molecule type" value="Genomic_DNA"/>
</dbReference>
<sequence>MKAINLTSILLFVLCIFSNKLKAQDGYTYTLQHDGGYDFTIQAVPNSSSNTFATSVQSYGFTIILPDGITATITSSLGNGASATFFNGSDVGDSSIDGYLVTEALGSPISLPAPSLATNSDMVSFTVNGNPSSGTLYILENNSSIATAVTPLKSFMAADMVDDGMAVFPNVVDEFTSAVSGMSSFSFTTLGINTNELSITSMYPNPTDGIVNISGVHNLERIEIYNLNGQLIQLFSKNGNMQQIDVTELQSGVYLVNVQSKSASKTFKLIKR</sequence>
<gene>
    <name evidence="4" type="ORF">C8N46_101709</name>
</gene>
<feature type="chain" id="PRO_5015775352" evidence="2">
    <location>
        <begin position="24"/>
        <end position="272"/>
    </location>
</feature>
<feature type="domain" description="Secretion system C-terminal sorting" evidence="3">
    <location>
        <begin position="202"/>
        <end position="270"/>
    </location>
</feature>
<keyword evidence="5" id="KW-1185">Reference proteome</keyword>
<accession>A0A2T6C6Z5</accession>
<dbReference type="Proteomes" id="UP000244090">
    <property type="component" value="Unassembled WGS sequence"/>
</dbReference>
<evidence type="ECO:0000313" key="5">
    <source>
        <dbReference type="Proteomes" id="UP000244090"/>
    </source>
</evidence>